<organism evidence="1 2">
    <name type="scientific">Caldimonas brevitalea</name>
    <dbReference type="NCBI Taxonomy" id="413882"/>
    <lineage>
        <taxon>Bacteria</taxon>
        <taxon>Pseudomonadati</taxon>
        <taxon>Pseudomonadota</taxon>
        <taxon>Betaproteobacteria</taxon>
        <taxon>Burkholderiales</taxon>
        <taxon>Sphaerotilaceae</taxon>
        <taxon>Caldimonas</taxon>
    </lineage>
</organism>
<proteinExistence type="predicted"/>
<accession>A0A0G3BRV0</accession>
<dbReference type="EMBL" id="CP011371">
    <property type="protein sequence ID" value="AKJ30111.1"/>
    <property type="molecule type" value="Genomic_DNA"/>
</dbReference>
<sequence>MLGQLFSGPDNRVSLDDLKAVAGDGQNGQYKHFSAEQVAAARYLLSHPEELGRLDLAAGSPEGRAERLPHPDDIIGQQDVNAAVRDTEAFAGSQTFISRKPAIPGHETGDRTPAQQDALDTLSDPLWEHDPQLFLQTLKEHRGDIEWLRNYARALGSDSSGKLFYQSLAADGEDQAVASEALDSLTKTMSASDLDLWQFKPTRASQSEVPMHTLLEADQVNQAIDQRHETLSRAPQYPFKDTRIYDPYDAMLTVRHPDNAAMISDIAKRYDLPAPLLGGVVAAEMDFDHGPEDVVQDGLWRHGVALRVGPGVNSVHTDTLEWAVRYLEDHGLPQAAEAKRYMEANPQRKSAADLPSSTEEAAIVLTAIDHLRTGGANDPMSSTDMAFMWGAFRTGVEGHMPNAKGLSVDELRAGRLDSEDAQALVSATGNEHARIGGNAYQSEPYFEALNQASP</sequence>
<dbReference type="Proteomes" id="UP000035352">
    <property type="component" value="Chromosome"/>
</dbReference>
<dbReference type="KEGG" id="pbh:AAW51_3420"/>
<protein>
    <submittedName>
        <fullName evidence="1">Uncharacterized protein</fullName>
    </submittedName>
</protein>
<name>A0A0G3BRV0_9BURK</name>
<reference evidence="1 2" key="1">
    <citation type="submission" date="2015-05" db="EMBL/GenBank/DDBJ databases">
        <authorList>
            <person name="Tang B."/>
            <person name="Yu Y."/>
        </authorList>
    </citation>
    <scope>NUCLEOTIDE SEQUENCE [LARGE SCALE GENOMIC DNA]</scope>
    <source>
        <strain evidence="1 2">DSM 7029</strain>
    </source>
</reference>
<gene>
    <name evidence="1" type="ORF">AAW51_3420</name>
</gene>
<keyword evidence="2" id="KW-1185">Reference proteome</keyword>
<dbReference type="AlphaFoldDB" id="A0A0G3BRV0"/>
<evidence type="ECO:0000313" key="2">
    <source>
        <dbReference type="Proteomes" id="UP000035352"/>
    </source>
</evidence>
<evidence type="ECO:0000313" key="1">
    <source>
        <dbReference type="EMBL" id="AKJ30111.1"/>
    </source>
</evidence>